<evidence type="ECO:0000313" key="4">
    <source>
        <dbReference type="Proteomes" id="UP000594260"/>
    </source>
</evidence>
<evidence type="ECO:0000313" key="3">
    <source>
        <dbReference type="EnsemblMetazoa" id="XP_022667282"/>
    </source>
</evidence>
<evidence type="ECO:0000256" key="1">
    <source>
        <dbReference type="ARBA" id="ARBA00023054"/>
    </source>
</evidence>
<dbReference type="PANTHER" id="PTHR13664:SF0">
    <property type="entry name" value="BECLIN 1-ASSOCIATED AUTOPHAGY-RELATED KEY REGULATOR"/>
    <property type="match status" value="1"/>
</dbReference>
<reference evidence="3" key="1">
    <citation type="submission" date="2021-01" db="UniProtKB">
        <authorList>
            <consortium name="EnsemblMetazoa"/>
        </authorList>
    </citation>
    <scope>IDENTIFICATION</scope>
</reference>
<dbReference type="RefSeq" id="XP_022667282.1">
    <property type="nucleotide sequence ID" value="XM_022811547.1"/>
</dbReference>
<dbReference type="OMA" id="DLGRYGH"/>
<protein>
    <recommendedName>
        <fullName evidence="5">Beclin 1-associated autophagy-related key regulator</fullName>
    </recommendedName>
</protein>
<evidence type="ECO:0008006" key="5">
    <source>
        <dbReference type="Google" id="ProtNLM"/>
    </source>
</evidence>
<dbReference type="PANTHER" id="PTHR13664">
    <property type="entry name" value="BECLIN 1-ASSOCIATED AUTOPHAGY-RELATED KEY REGULATOR"/>
    <property type="match status" value="1"/>
</dbReference>
<dbReference type="OrthoDB" id="6436063at2759"/>
<dbReference type="GeneID" id="111252906"/>
<dbReference type="InterPro" id="IPR018791">
    <property type="entry name" value="UV_resistance/autophagy_Atg14"/>
</dbReference>
<dbReference type="Pfam" id="PF10186">
    <property type="entry name" value="ATG14"/>
    <property type="match status" value="1"/>
</dbReference>
<accession>A0A7M7KXQ6</accession>
<feature type="coiled-coil region" evidence="2">
    <location>
        <begin position="115"/>
        <end position="212"/>
    </location>
</feature>
<dbReference type="GO" id="GO:0000045">
    <property type="term" value="P:autophagosome assembly"/>
    <property type="evidence" value="ECO:0007669"/>
    <property type="project" value="TreeGrafter"/>
</dbReference>
<dbReference type="GO" id="GO:0005776">
    <property type="term" value="C:autophagosome"/>
    <property type="evidence" value="ECO:0007669"/>
    <property type="project" value="TreeGrafter"/>
</dbReference>
<dbReference type="GO" id="GO:0009267">
    <property type="term" value="P:cellular response to starvation"/>
    <property type="evidence" value="ECO:0007669"/>
    <property type="project" value="TreeGrafter"/>
</dbReference>
<dbReference type="GO" id="GO:0016240">
    <property type="term" value="P:autophagosome membrane docking"/>
    <property type="evidence" value="ECO:0007669"/>
    <property type="project" value="TreeGrafter"/>
</dbReference>
<dbReference type="GO" id="GO:0097632">
    <property type="term" value="C:extrinsic component of phagophore assembly site membrane"/>
    <property type="evidence" value="ECO:0007669"/>
    <property type="project" value="TreeGrafter"/>
</dbReference>
<dbReference type="AlphaFoldDB" id="A0A7M7KXQ6"/>
<evidence type="ECO:0000256" key="2">
    <source>
        <dbReference type="SAM" id="Coils"/>
    </source>
</evidence>
<dbReference type="KEGG" id="vde:111252906"/>
<organism evidence="3 4">
    <name type="scientific">Varroa destructor</name>
    <name type="common">Honeybee mite</name>
    <dbReference type="NCBI Taxonomy" id="109461"/>
    <lineage>
        <taxon>Eukaryota</taxon>
        <taxon>Metazoa</taxon>
        <taxon>Ecdysozoa</taxon>
        <taxon>Arthropoda</taxon>
        <taxon>Chelicerata</taxon>
        <taxon>Arachnida</taxon>
        <taxon>Acari</taxon>
        <taxon>Parasitiformes</taxon>
        <taxon>Mesostigmata</taxon>
        <taxon>Gamasina</taxon>
        <taxon>Dermanyssoidea</taxon>
        <taxon>Varroidae</taxon>
        <taxon>Varroa</taxon>
    </lineage>
</organism>
<proteinExistence type="predicted"/>
<dbReference type="FunCoup" id="A0A7M7KXQ6">
    <property type="interactions" value="1213"/>
</dbReference>
<sequence>MMYSHERRNTMQLNDPALGLLANSAATMGTSIMSTSSESSTAPTDFNVCHSLENSLHYSASPARRCQLCRQMRRRFYCADCVRSGDITHSKAKLPQRFSEKKLRLSTSERDRHHLAALVEEASSAQRQKDELRQRIELTRQAVQARQIVVRDLEKEIADAKAEMSRMRTGCREARSARQKLPERRKACDAVIQKSRKATDDMRKELESLRERVGVLVRQQVQVLSTCIFPIEMRSSSKGPELEGALAELEEACRTNYVRGRWVYSSHSVDATYSIGEPCLSADGNYGHLLEWVQQRQDSQQQSAFTAGADESSHRAFEAAAGLMHLAQMIKMLAFYLDLKLPYALCFSEFAIETLTEEGLRNKVARLNANVVFMCASQRVDSLQIRPKQAMRNLLNIIEVVKRDTPYSAGFEMSSELALSVEDALTQHLCLFDVHAEMELLGRSSAERERDSPDDDWEAVASMGPSDLNHGMHNCSSATGSVISKNRSASVSLLSSAAAFVNNFWLTSSRPNE</sequence>
<dbReference type="GO" id="GO:0035014">
    <property type="term" value="F:phosphatidylinositol 3-kinase regulator activity"/>
    <property type="evidence" value="ECO:0007669"/>
    <property type="project" value="TreeGrafter"/>
</dbReference>
<dbReference type="CTD" id="22863"/>
<keyword evidence="1 2" id="KW-0175">Coiled coil</keyword>
<dbReference type="EnsemblMetazoa" id="XM_022811547">
    <property type="protein sequence ID" value="XP_022667282"/>
    <property type="gene ID" value="LOC111252906"/>
</dbReference>
<keyword evidence="4" id="KW-1185">Reference proteome</keyword>
<dbReference type="GO" id="GO:0000423">
    <property type="term" value="P:mitophagy"/>
    <property type="evidence" value="ECO:0007669"/>
    <property type="project" value="TreeGrafter"/>
</dbReference>
<dbReference type="GO" id="GO:0035032">
    <property type="term" value="C:phosphatidylinositol 3-kinase complex, class III"/>
    <property type="evidence" value="ECO:0007669"/>
    <property type="project" value="TreeGrafter"/>
</dbReference>
<dbReference type="InParanoid" id="A0A7M7KXQ6"/>
<dbReference type="GO" id="GO:0043495">
    <property type="term" value="F:protein-membrane adaptor activity"/>
    <property type="evidence" value="ECO:0007669"/>
    <property type="project" value="TreeGrafter"/>
</dbReference>
<dbReference type="Proteomes" id="UP000594260">
    <property type="component" value="Unplaced"/>
</dbReference>
<dbReference type="GO" id="GO:0097629">
    <property type="term" value="C:extrinsic component of omegasome membrane"/>
    <property type="evidence" value="ECO:0007669"/>
    <property type="project" value="TreeGrafter"/>
</dbReference>
<name>A0A7M7KXQ6_VARDE</name>